<dbReference type="Gene3D" id="3.10.290.10">
    <property type="entry name" value="RNA-binding S4 domain"/>
    <property type="match status" value="1"/>
</dbReference>
<comment type="similarity">
    <text evidence="1 4">Belongs to the HSP15 family.</text>
</comment>
<dbReference type="PIRSF" id="PIRSF016821">
    <property type="entry name" value="HSP15"/>
    <property type="match status" value="1"/>
</dbReference>
<protein>
    <recommendedName>
        <fullName evidence="4">Heat shock protein 15</fullName>
    </recommendedName>
</protein>
<keyword evidence="3 4" id="KW-0238">DNA-binding</keyword>
<dbReference type="GO" id="GO:0003727">
    <property type="term" value="F:single-stranded RNA binding"/>
    <property type="evidence" value="ECO:0007669"/>
    <property type="project" value="InterPro"/>
</dbReference>
<proteinExistence type="inferred from homology"/>
<dbReference type="SUPFAM" id="SSF55174">
    <property type="entry name" value="Alpha-L RNA-binding motif"/>
    <property type="match status" value="1"/>
</dbReference>
<evidence type="ECO:0000313" key="8">
    <source>
        <dbReference type="Proteomes" id="UP000287798"/>
    </source>
</evidence>
<feature type="compositionally biased region" description="Basic residues" evidence="5">
    <location>
        <begin position="115"/>
        <end position="129"/>
    </location>
</feature>
<dbReference type="CDD" id="cd00165">
    <property type="entry name" value="S4"/>
    <property type="match status" value="1"/>
</dbReference>
<evidence type="ECO:0000256" key="2">
    <source>
        <dbReference type="ARBA" id="ARBA00022884"/>
    </source>
</evidence>
<dbReference type="GO" id="GO:0034605">
    <property type="term" value="P:cellular response to heat"/>
    <property type="evidence" value="ECO:0007669"/>
    <property type="project" value="InterPro"/>
</dbReference>
<evidence type="ECO:0000256" key="5">
    <source>
        <dbReference type="SAM" id="MobiDB-lite"/>
    </source>
</evidence>
<dbReference type="PROSITE" id="PS50889">
    <property type="entry name" value="S4"/>
    <property type="match status" value="1"/>
</dbReference>
<dbReference type="AlphaFoldDB" id="A0A426QLS1"/>
<dbReference type="InterPro" id="IPR002942">
    <property type="entry name" value="S4_RNA-bd"/>
</dbReference>
<dbReference type="OrthoDB" id="9797176at2"/>
<dbReference type="EMBL" id="QZMU01000001">
    <property type="protein sequence ID" value="RRQ22689.1"/>
    <property type="molecule type" value="Genomic_DNA"/>
</dbReference>
<dbReference type="GO" id="GO:0043023">
    <property type="term" value="F:ribosomal large subunit binding"/>
    <property type="evidence" value="ECO:0007669"/>
    <property type="project" value="InterPro"/>
</dbReference>
<evidence type="ECO:0000259" key="6">
    <source>
        <dbReference type="SMART" id="SM00363"/>
    </source>
</evidence>
<keyword evidence="8" id="KW-1185">Reference proteome</keyword>
<evidence type="ECO:0000313" key="7">
    <source>
        <dbReference type="EMBL" id="RRQ22689.1"/>
    </source>
</evidence>
<keyword evidence="2 4" id="KW-0694">RNA-binding</keyword>
<dbReference type="Pfam" id="PF01479">
    <property type="entry name" value="S4"/>
    <property type="match status" value="1"/>
</dbReference>
<reference evidence="7 8" key="1">
    <citation type="journal article" date="2010" name="Int. J. Syst. Evol. Microbiol.">
        <title>Thiohalobacter thiocyanaticus gen. nov., sp. nov., a moderately halophilic, sulfur-oxidizing gammaproteobacterium from hypersaline lakes, that utilizes thiocyanate.</title>
        <authorList>
            <person name="Sorokin D.Y."/>
            <person name="Kovaleva O.L."/>
            <person name="Tourova T.P."/>
            <person name="Muyzer G."/>
        </authorList>
    </citation>
    <scope>NUCLEOTIDE SEQUENCE [LARGE SCALE GENOMIC DNA]</scope>
    <source>
        <strain evidence="7 8">Hrh1</strain>
    </source>
</reference>
<name>A0A426QLS1_9GAMM</name>
<dbReference type="InterPro" id="IPR025708">
    <property type="entry name" value="HSP15"/>
</dbReference>
<accession>A0A426QLS1</accession>
<evidence type="ECO:0000256" key="1">
    <source>
        <dbReference type="ARBA" id="ARBA00008396"/>
    </source>
</evidence>
<dbReference type="Proteomes" id="UP000287798">
    <property type="component" value="Unassembled WGS sequence"/>
</dbReference>
<feature type="domain" description="RNA-binding S4" evidence="6">
    <location>
        <begin position="8"/>
        <end position="65"/>
    </location>
</feature>
<dbReference type="SMART" id="SM00363">
    <property type="entry name" value="S4"/>
    <property type="match status" value="1"/>
</dbReference>
<feature type="region of interest" description="Disordered" evidence="5">
    <location>
        <begin position="72"/>
        <end position="129"/>
    </location>
</feature>
<comment type="caution">
    <text evidence="7">The sequence shown here is derived from an EMBL/GenBank/DDBJ whole genome shotgun (WGS) entry which is preliminary data.</text>
</comment>
<gene>
    <name evidence="7" type="ORF">D6C00_12630</name>
</gene>
<evidence type="ECO:0000256" key="4">
    <source>
        <dbReference type="PIRNR" id="PIRNR016821"/>
    </source>
</evidence>
<dbReference type="InterPro" id="IPR036986">
    <property type="entry name" value="S4_RNA-bd_sf"/>
</dbReference>
<evidence type="ECO:0000256" key="3">
    <source>
        <dbReference type="ARBA" id="ARBA00023125"/>
    </source>
</evidence>
<organism evidence="7 8">
    <name type="scientific">Thiohalobacter thiocyanaticus</name>
    <dbReference type="NCBI Taxonomy" id="585455"/>
    <lineage>
        <taxon>Bacteria</taxon>
        <taxon>Pseudomonadati</taxon>
        <taxon>Pseudomonadota</taxon>
        <taxon>Gammaproteobacteria</taxon>
        <taxon>Thiohalobacterales</taxon>
        <taxon>Thiohalobacteraceae</taxon>
        <taxon>Thiohalobacter</taxon>
    </lineage>
</organism>
<feature type="compositionally biased region" description="Basic and acidic residues" evidence="5">
    <location>
        <begin position="72"/>
        <end position="103"/>
    </location>
</feature>
<dbReference type="GO" id="GO:0003677">
    <property type="term" value="F:DNA binding"/>
    <property type="evidence" value="ECO:0007669"/>
    <property type="project" value="UniProtKB-KW"/>
</dbReference>
<sequence>MPVTEAKVRIDKWLWAARFFKTRNLATEAVSGGKVHLNDGRVKPSHGLKPGDRLRIRKGELEFRIEVTALSERRGSASEAETLYREEPDSIAAREARRDERRLQHNAAPQPHGRPDKKARREWRRLTGK</sequence>